<dbReference type="OrthoDB" id="2060at10239"/>
<dbReference type="KEGG" id="vg:26635629"/>
<accession>A0A0E3T8M2</accession>
<reference evidence="2 3" key="1">
    <citation type="journal article" date="2015" name="Virus Genes">
        <title>Complete genome analysis of two new bacteriophages isolated from impetigo strains of Staphylococcus aureus.</title>
        <authorList>
            <person name="Botka T."/>
            <person name="Ruzickova V."/>
            <person name="Konecna H."/>
            <person name="Pantucek R."/>
            <person name="Rychlik I."/>
            <person name="Zdrahal Z."/>
            <person name="Petras P."/>
            <person name="Doskar J."/>
        </authorList>
    </citation>
    <scope>NUCLEOTIDE SEQUENCE [LARGE SCALE GENOMIC DNA]</scope>
</reference>
<dbReference type="EMBL" id="KP893290">
    <property type="protein sequence ID" value="AKC04717.1"/>
    <property type="molecule type" value="Genomic_DNA"/>
</dbReference>
<proteinExistence type="predicted"/>
<dbReference type="InterPro" id="IPR006428">
    <property type="entry name" value="Portal_SPP1-type"/>
</dbReference>
<evidence type="ECO:0000313" key="3">
    <source>
        <dbReference type="Proteomes" id="UP000033300"/>
    </source>
</evidence>
<keyword evidence="3" id="KW-1185">Reference proteome</keyword>
<reference evidence="3" key="2">
    <citation type="submission" date="2015-03" db="EMBL/GenBank/DDBJ databases">
        <title>Complete genome analysis of two new bacteriophages isolated from impetigo strains of Staphylococcus aureus.</title>
        <authorList>
            <person name="Botka T."/>
            <person name="Ruzickova V."/>
            <person name="Konecna H."/>
            <person name="Pantucek R."/>
            <person name="Rychlik I."/>
            <person name="Zdrahal Z."/>
            <person name="Petras P."/>
            <person name="Doskar J."/>
        </authorList>
    </citation>
    <scope>NUCLEOTIDE SEQUENCE [LARGE SCALE GENOMIC DNA]</scope>
</reference>
<dbReference type="Pfam" id="PF05133">
    <property type="entry name" value="SPP1_portal"/>
    <property type="match status" value="1"/>
</dbReference>
<dbReference type="NCBIfam" id="TIGR01538">
    <property type="entry name" value="portal_SPP1"/>
    <property type="match status" value="1"/>
</dbReference>
<dbReference type="GeneID" id="26635629"/>
<evidence type="ECO:0000256" key="1">
    <source>
        <dbReference type="SAM" id="MobiDB-lite"/>
    </source>
</evidence>
<feature type="region of interest" description="Disordered" evidence="1">
    <location>
        <begin position="460"/>
        <end position="492"/>
    </location>
</feature>
<protein>
    <submittedName>
        <fullName evidence="2">Portal protein</fullName>
    </submittedName>
</protein>
<dbReference type="Proteomes" id="UP000033300">
    <property type="component" value="Segment"/>
</dbReference>
<name>A0A0E3T8M2_9CAUD</name>
<evidence type="ECO:0000313" key="2">
    <source>
        <dbReference type="EMBL" id="AKC04717.1"/>
    </source>
</evidence>
<dbReference type="InterPro" id="IPR021145">
    <property type="entry name" value="Portal_protein_SPP1_Gp6-like"/>
</dbReference>
<sequence>MQFIQLISQVAQALIKGGNILYPSQPTQTEIFDAIVRTNNKPETLEEMIVRYIKQHLEKLPEISIGQEYYEQRPDIVKEPKPVDATGAVDPLKPDDRMITNFHANLVDQKVSYIVGKPIAFKHTDDEVVKRIDEVLGNRFDDKLHSVLTGASNKGIEWLHPYLDEDGEFKLFRVPAEQGIPIWTDKEHEELEAFIRMYKLENETKVEYWDKITVNYYVYENGSLIPDYSNNLENSKTHFSTGSWGKIPFIPFKNNDLEMSDIFMYKTLIDAYNRRLSDLSNTFKDSNELTYVLKNYDEQELPEFKRLLRYYGAIKVSDNGGVDTIQVEVPVENSKKYLDELYQKIMLFGQAVDFSSDKFGSAPSGVALEFLYTNLNLKADKLARKAKVAIQELLWFVFEHFDIKGEHKDVDISFNYNKVANTELQVQTAQQSMGIVSHETVLENHPFVEDLQAELERIEQEQMEYNKQLPNLDDGGADGAQQQERSNNKESE</sequence>
<organism evidence="2 3">
    <name type="scientific">Staphylococcus phage B236</name>
    <dbReference type="NCBI Taxonomy" id="1636205"/>
    <lineage>
        <taxon>Viruses</taxon>
        <taxon>Duplodnaviria</taxon>
        <taxon>Heunggongvirae</taxon>
        <taxon>Uroviricota</taxon>
        <taxon>Caudoviricetes</taxon>
        <taxon>Azeredovirinae</taxon>
        <taxon>Phietavirus</taxon>
        <taxon>Phietavirus B236</taxon>
    </lineage>
</organism>
<dbReference type="RefSeq" id="YP_009209165.1">
    <property type="nucleotide sequence ID" value="NC_028915.1"/>
</dbReference>